<feature type="domain" description="Lon N-terminal" evidence="16">
    <location>
        <begin position="66"/>
        <end position="274"/>
    </location>
</feature>
<accession>A0AAV8URC5</accession>
<keyword evidence="5 8" id="KW-0720">Serine protease</keyword>
<dbReference type="GO" id="GO:0007005">
    <property type="term" value="P:mitochondrion organization"/>
    <property type="evidence" value="ECO:0007669"/>
    <property type="project" value="TreeGrafter"/>
</dbReference>
<dbReference type="Gene3D" id="1.20.58.1480">
    <property type="match status" value="1"/>
</dbReference>
<evidence type="ECO:0000256" key="3">
    <source>
        <dbReference type="ARBA" id="ARBA00022741"/>
    </source>
</evidence>
<dbReference type="InterPro" id="IPR003959">
    <property type="entry name" value="ATPase_AAA_core"/>
</dbReference>
<evidence type="ECO:0000259" key="15">
    <source>
        <dbReference type="PROSITE" id="PS51786"/>
    </source>
</evidence>
<dbReference type="EC" id="3.4.21.-" evidence="8 13"/>
<dbReference type="FunFam" id="1.20.5.5270:FF:000001">
    <property type="entry name" value="Lon protease homolog, mitochondrial"/>
    <property type="match status" value="1"/>
</dbReference>
<protein>
    <recommendedName>
        <fullName evidence="8 13">Lon protease homolog</fullName>
        <ecNumber evidence="8 13">3.4.21.-</ecNumber>
    </recommendedName>
</protein>
<evidence type="ECO:0000256" key="9">
    <source>
        <dbReference type="PIRSR" id="PIRSR001174-1"/>
    </source>
</evidence>
<dbReference type="InterPro" id="IPR008268">
    <property type="entry name" value="Peptidase_S16_AS"/>
</dbReference>
<dbReference type="SMART" id="SM00382">
    <property type="entry name" value="AAA"/>
    <property type="match status" value="1"/>
</dbReference>
<proteinExistence type="inferred from homology"/>
<dbReference type="InterPro" id="IPR014721">
    <property type="entry name" value="Ribsml_uS5_D2-typ_fold_subgr"/>
</dbReference>
<dbReference type="Gene3D" id="3.30.230.10">
    <property type="match status" value="1"/>
</dbReference>
<dbReference type="PANTHER" id="PTHR43718:SF2">
    <property type="entry name" value="LON PROTEASE HOMOLOG, MITOCHONDRIAL"/>
    <property type="match status" value="1"/>
</dbReference>
<dbReference type="InterPro" id="IPR027065">
    <property type="entry name" value="Lon_Prtase"/>
</dbReference>
<evidence type="ECO:0000256" key="5">
    <source>
        <dbReference type="ARBA" id="ARBA00022825"/>
    </source>
</evidence>
<comment type="subcellular location">
    <subcellularLocation>
        <location evidence="1">Mitochondrion matrix</location>
    </subcellularLocation>
</comment>
<dbReference type="InterPro" id="IPR020568">
    <property type="entry name" value="Ribosomal_Su5_D2-typ_SF"/>
</dbReference>
<dbReference type="Proteomes" id="UP001157974">
    <property type="component" value="Unassembled WGS sequence"/>
</dbReference>
<feature type="region of interest" description="Disordered" evidence="14">
    <location>
        <begin position="38"/>
        <end position="66"/>
    </location>
</feature>
<dbReference type="Pfam" id="PF02190">
    <property type="entry name" value="LON_substr_bdg"/>
    <property type="match status" value="1"/>
</dbReference>
<dbReference type="PROSITE" id="PS51787">
    <property type="entry name" value="LON_N"/>
    <property type="match status" value="1"/>
</dbReference>
<evidence type="ECO:0000256" key="11">
    <source>
        <dbReference type="PROSITE-ProRule" id="PRU01122"/>
    </source>
</evidence>
<dbReference type="GO" id="GO:0051131">
    <property type="term" value="P:chaperone-mediated protein complex assembly"/>
    <property type="evidence" value="ECO:0007669"/>
    <property type="project" value="TreeGrafter"/>
</dbReference>
<feature type="active site" evidence="9 11">
    <location>
        <position position="754"/>
    </location>
</feature>
<evidence type="ECO:0000256" key="7">
    <source>
        <dbReference type="ARBA" id="ARBA00050665"/>
    </source>
</evidence>
<name>A0AAV8URC5_9RHOD</name>
<reference evidence="17 18" key="1">
    <citation type="journal article" date="2023" name="Nat. Commun.">
        <title>Origin of minicircular mitochondrial genomes in red algae.</title>
        <authorList>
            <person name="Lee Y."/>
            <person name="Cho C.H."/>
            <person name="Lee Y.M."/>
            <person name="Park S.I."/>
            <person name="Yang J.H."/>
            <person name="West J.A."/>
            <person name="Bhattacharya D."/>
            <person name="Yoon H.S."/>
        </authorList>
    </citation>
    <scope>NUCLEOTIDE SEQUENCE [LARGE SCALE GENOMIC DNA]</scope>
    <source>
        <strain evidence="17 18">CCMP1338</strain>
        <tissue evidence="17">Whole cell</tissue>
    </source>
</reference>
<evidence type="ECO:0000256" key="8">
    <source>
        <dbReference type="PIRNR" id="PIRNR001174"/>
    </source>
</evidence>
<evidence type="ECO:0000313" key="18">
    <source>
        <dbReference type="Proteomes" id="UP001157974"/>
    </source>
</evidence>
<dbReference type="EMBL" id="JAMWBK010000005">
    <property type="protein sequence ID" value="KAJ8905119.1"/>
    <property type="molecule type" value="Genomic_DNA"/>
</dbReference>
<dbReference type="InterPro" id="IPR054594">
    <property type="entry name" value="Lon_lid"/>
</dbReference>
<dbReference type="PROSITE" id="PS01046">
    <property type="entry name" value="LON_SER"/>
    <property type="match status" value="1"/>
</dbReference>
<dbReference type="CDD" id="cd19500">
    <property type="entry name" value="RecA-like_Lon"/>
    <property type="match status" value="1"/>
</dbReference>
<dbReference type="InterPro" id="IPR027417">
    <property type="entry name" value="P-loop_NTPase"/>
</dbReference>
<dbReference type="NCBIfam" id="TIGR00763">
    <property type="entry name" value="lon"/>
    <property type="match status" value="1"/>
</dbReference>
<evidence type="ECO:0000256" key="10">
    <source>
        <dbReference type="PIRSR" id="PIRSR001174-2"/>
    </source>
</evidence>
<dbReference type="Gene3D" id="2.30.130.40">
    <property type="entry name" value="LON domain-like"/>
    <property type="match status" value="1"/>
</dbReference>
<evidence type="ECO:0000256" key="2">
    <source>
        <dbReference type="ARBA" id="ARBA00022670"/>
    </source>
</evidence>
<dbReference type="GO" id="GO:0004252">
    <property type="term" value="F:serine-type endopeptidase activity"/>
    <property type="evidence" value="ECO:0007669"/>
    <property type="project" value="UniProtKB-UniRule"/>
</dbReference>
<dbReference type="GO" id="GO:0006515">
    <property type="term" value="P:protein quality control for misfolded or incompletely synthesized proteins"/>
    <property type="evidence" value="ECO:0007669"/>
    <property type="project" value="TreeGrafter"/>
</dbReference>
<evidence type="ECO:0000256" key="12">
    <source>
        <dbReference type="RuleBase" id="RU000591"/>
    </source>
</evidence>
<dbReference type="SMART" id="SM00464">
    <property type="entry name" value="LON"/>
    <property type="match status" value="1"/>
</dbReference>
<comment type="catalytic activity">
    <reaction evidence="7">
        <text>Hydrolysis of proteins in presence of ATP.</text>
        <dbReference type="EC" id="3.4.21.53"/>
    </reaction>
</comment>
<dbReference type="GO" id="GO:0016887">
    <property type="term" value="F:ATP hydrolysis activity"/>
    <property type="evidence" value="ECO:0007669"/>
    <property type="project" value="InterPro"/>
</dbReference>
<organism evidence="17 18">
    <name type="scientific">Rhodosorus marinus</name>
    <dbReference type="NCBI Taxonomy" id="101924"/>
    <lineage>
        <taxon>Eukaryota</taxon>
        <taxon>Rhodophyta</taxon>
        <taxon>Stylonematophyceae</taxon>
        <taxon>Stylonematales</taxon>
        <taxon>Stylonemataceae</taxon>
        <taxon>Rhodosorus</taxon>
    </lineage>
</organism>
<feature type="active site" evidence="9 11">
    <location>
        <position position="797"/>
    </location>
</feature>
<dbReference type="Gene3D" id="1.10.8.60">
    <property type="match status" value="1"/>
</dbReference>
<keyword evidence="3 8" id="KW-0547">Nucleotide-binding</keyword>
<dbReference type="PANTHER" id="PTHR43718">
    <property type="entry name" value="LON PROTEASE"/>
    <property type="match status" value="1"/>
</dbReference>
<evidence type="ECO:0000256" key="14">
    <source>
        <dbReference type="SAM" id="MobiDB-lite"/>
    </source>
</evidence>
<dbReference type="FunFam" id="3.30.230.10:FF:000015">
    <property type="entry name" value="Lon protease homolog, mitochondrial"/>
    <property type="match status" value="1"/>
</dbReference>
<keyword evidence="4 8" id="KW-0378">Hydrolase</keyword>
<comment type="caution">
    <text evidence="17">The sequence shown here is derived from an EMBL/GenBank/DDBJ whole genome shotgun (WGS) entry which is preliminary data.</text>
</comment>
<dbReference type="PROSITE" id="PS51786">
    <property type="entry name" value="LON_PROTEOLYTIC"/>
    <property type="match status" value="1"/>
</dbReference>
<dbReference type="InterPro" id="IPR003593">
    <property type="entry name" value="AAA+_ATPase"/>
</dbReference>
<dbReference type="PRINTS" id="PR00830">
    <property type="entry name" value="ENDOLAPTASE"/>
</dbReference>
<evidence type="ECO:0000256" key="13">
    <source>
        <dbReference type="RuleBase" id="RU000592"/>
    </source>
</evidence>
<dbReference type="Pfam" id="PF00004">
    <property type="entry name" value="AAA"/>
    <property type="match status" value="1"/>
</dbReference>
<keyword evidence="2 8" id="KW-0645">Protease</keyword>
<evidence type="ECO:0000256" key="4">
    <source>
        <dbReference type="ARBA" id="ARBA00022801"/>
    </source>
</evidence>
<sequence>MSSVALLRSTSLCRTGPARGLLSSPVLRRFIEDDEENGSRATDIIPASPGKGGLSDRKPKPKSGSFPAVPLFRRPLFPGVIAPIVVQDSASCEAFVKMQESGIREAGLFLHKAVGKQSFALNETQGISFNNASQLHRVGVLGEMIRLAPRQKGMELTFLCHHRIKWKSVASKSPLLVLRMDPIIEAQTDIHAMSVRALSLGVVETLKELLQSGAFYKEQLELLLESVDMNNPYQLADLGACLTTADPQKLQEVLEEMDLELRMSKTLNLLKAELETIKVQRKINKQIEDSISKTQRRFFLMEQLKHVKKELGIEKDEKEALISKFAERRIKNGNGIPDYVKKAYKEEIQKLRSLEPTASEYSVTRNYLEWLTQLPWGMYTKDRLEINRAEKILDQDHYGLKDIKERILEFIAVGGLRGQVHGKILLLSGPPGVGKTSIGKSIARALNRKFFRFSVGGMSDVAEIKGHRRTYVGAMPGKCLQALKTLQTSNPVIMIDEIDKLGRGWQGDPASALLEVLDPEQNGSFVDLYLDLPVDLSKVLFICTANVTDTIPEPLLDRMENIRLPGYVLEEKVAIAKKYLYPQALKESGLSKKQVTIREPVFKALAQNYCREAGVRNLRSTVEKVLRKIALQVQKGDKRKAITVNSANLQTYVGKPKFQSERLFEVAPPGVSTGLAWTSMGGATLYIESIKTDSTKPGFRTTGQMGDVMKESSEISFSYAKSDLLRRSPSNEFFEKANLHMHIPEGATPKDGPSAGVTMVTSMLSLALGERVSDNLAMTGELTLTGVVLPVGGIREKITAAKRSGVTKVILPKLNEKDWDELPDFIREGISVHFCENYDQVFDLAFPNISSEYRKKDQQPIAASA</sequence>
<evidence type="ECO:0000256" key="1">
    <source>
        <dbReference type="ARBA" id="ARBA00004305"/>
    </source>
</evidence>
<evidence type="ECO:0000256" key="6">
    <source>
        <dbReference type="ARBA" id="ARBA00022840"/>
    </source>
</evidence>
<comment type="similarity">
    <text evidence="8 11 12">Belongs to the peptidase S16 family.</text>
</comment>
<dbReference type="GO" id="GO:0003697">
    <property type="term" value="F:single-stranded DNA binding"/>
    <property type="evidence" value="ECO:0007669"/>
    <property type="project" value="TreeGrafter"/>
</dbReference>
<evidence type="ECO:0000259" key="16">
    <source>
        <dbReference type="PROSITE" id="PS51787"/>
    </source>
</evidence>
<dbReference type="GO" id="GO:0005524">
    <property type="term" value="F:ATP binding"/>
    <property type="evidence" value="ECO:0007669"/>
    <property type="project" value="UniProtKB-KW"/>
</dbReference>
<dbReference type="InterPro" id="IPR004815">
    <property type="entry name" value="Lon_bac/euk-typ"/>
</dbReference>
<dbReference type="Pfam" id="PF22667">
    <property type="entry name" value="Lon_lid"/>
    <property type="match status" value="1"/>
</dbReference>
<dbReference type="InterPro" id="IPR003111">
    <property type="entry name" value="Lon_prtase_N"/>
</dbReference>
<feature type="binding site" evidence="10">
    <location>
        <begin position="429"/>
        <end position="436"/>
    </location>
    <ligand>
        <name>ATP</name>
        <dbReference type="ChEBI" id="CHEBI:30616"/>
    </ligand>
</feature>
<dbReference type="SUPFAM" id="SSF54211">
    <property type="entry name" value="Ribosomal protein S5 domain 2-like"/>
    <property type="match status" value="1"/>
</dbReference>
<evidence type="ECO:0000313" key="17">
    <source>
        <dbReference type="EMBL" id="KAJ8905119.1"/>
    </source>
</evidence>
<dbReference type="InterPro" id="IPR046336">
    <property type="entry name" value="Lon_prtase_N_sf"/>
</dbReference>
<dbReference type="Gene3D" id="1.20.5.5270">
    <property type="match status" value="1"/>
</dbReference>
<dbReference type="SUPFAM" id="SSF88697">
    <property type="entry name" value="PUA domain-like"/>
    <property type="match status" value="1"/>
</dbReference>
<dbReference type="InterPro" id="IPR015947">
    <property type="entry name" value="PUA-like_sf"/>
</dbReference>
<feature type="domain" description="Lon proteolytic" evidence="15">
    <location>
        <begin position="666"/>
        <end position="848"/>
    </location>
</feature>
<dbReference type="PIRSF" id="PIRSF001174">
    <property type="entry name" value="Lon_proteas"/>
    <property type="match status" value="1"/>
</dbReference>
<dbReference type="FunFam" id="3.40.50.300:FF:000021">
    <property type="entry name" value="Lon protease homolog"/>
    <property type="match status" value="1"/>
</dbReference>
<dbReference type="Pfam" id="PF05362">
    <property type="entry name" value="Lon_C"/>
    <property type="match status" value="1"/>
</dbReference>
<dbReference type="SUPFAM" id="SSF52540">
    <property type="entry name" value="P-loop containing nucleoside triphosphate hydrolases"/>
    <property type="match status" value="1"/>
</dbReference>
<dbReference type="GO" id="GO:0005759">
    <property type="term" value="C:mitochondrial matrix"/>
    <property type="evidence" value="ECO:0007669"/>
    <property type="project" value="UniProtKB-SubCell"/>
</dbReference>
<keyword evidence="18" id="KW-1185">Reference proteome</keyword>
<dbReference type="AlphaFoldDB" id="A0AAV8URC5"/>
<dbReference type="InterPro" id="IPR008269">
    <property type="entry name" value="Lon_proteolytic"/>
</dbReference>
<dbReference type="Gene3D" id="3.40.50.300">
    <property type="entry name" value="P-loop containing nucleotide triphosphate hydrolases"/>
    <property type="match status" value="1"/>
</dbReference>
<dbReference type="GO" id="GO:0004176">
    <property type="term" value="F:ATP-dependent peptidase activity"/>
    <property type="evidence" value="ECO:0007669"/>
    <property type="project" value="UniProtKB-UniRule"/>
</dbReference>
<gene>
    <name evidence="17" type="ORF">NDN08_001629</name>
</gene>
<keyword evidence="6 8" id="KW-0067">ATP-binding</keyword>